<feature type="transmembrane region" description="Helical" evidence="3">
    <location>
        <begin position="12"/>
        <end position="33"/>
    </location>
</feature>
<proteinExistence type="inferred from homology"/>
<dbReference type="AlphaFoldDB" id="A0A543K5D8"/>
<keyword evidence="3" id="KW-0812">Transmembrane</keyword>
<feature type="transmembrane region" description="Helical" evidence="3">
    <location>
        <begin position="45"/>
        <end position="61"/>
    </location>
</feature>
<feature type="region of interest" description="Disordered" evidence="2">
    <location>
        <begin position="109"/>
        <end position="139"/>
    </location>
</feature>
<protein>
    <submittedName>
        <fullName evidence="4">Multicomponent Na+:H+ antiporter subunit G</fullName>
    </submittedName>
</protein>
<comment type="similarity">
    <text evidence="1">Belongs to the CPA3 antiporters (TC 2.A.63) subunit G family.</text>
</comment>
<dbReference type="PANTHER" id="PTHR34703:SF1">
    <property type="entry name" value="ANTIPORTER SUBUNIT MNHG2-RELATED"/>
    <property type="match status" value="1"/>
</dbReference>
<evidence type="ECO:0000256" key="3">
    <source>
        <dbReference type="SAM" id="Phobius"/>
    </source>
</evidence>
<evidence type="ECO:0000313" key="4">
    <source>
        <dbReference type="EMBL" id="TQM90291.1"/>
    </source>
</evidence>
<dbReference type="PANTHER" id="PTHR34703">
    <property type="entry name" value="ANTIPORTER SUBUNIT MNHG2-RELATED"/>
    <property type="match status" value="1"/>
</dbReference>
<keyword evidence="3" id="KW-1133">Transmembrane helix</keyword>
<dbReference type="InterPro" id="IPR005133">
    <property type="entry name" value="PhaG_MnhG_YufB"/>
</dbReference>
<feature type="transmembrane region" description="Helical" evidence="3">
    <location>
        <begin position="67"/>
        <end position="85"/>
    </location>
</feature>
<accession>A0A543K5D8</accession>
<evidence type="ECO:0000313" key="5">
    <source>
        <dbReference type="Proteomes" id="UP000315133"/>
    </source>
</evidence>
<name>A0A543K5D8_9MICO</name>
<evidence type="ECO:0000256" key="2">
    <source>
        <dbReference type="SAM" id="MobiDB-lite"/>
    </source>
</evidence>
<dbReference type="Proteomes" id="UP000315133">
    <property type="component" value="Unassembled WGS sequence"/>
</dbReference>
<gene>
    <name evidence="4" type="ORF">FB476_3244</name>
</gene>
<sequence length="139" mass="14298">MSWTTVADLLGLVFLLMGAMLCLVAGIGLLRFPDLLTRMHAGTKPQVLGVLLVILGVGLRTRSGLDVGMLVLIGVFQLLTIPAGAHMVGRAGFRTGQVELADIHLGSRGRRLQPGAAPPGPSPAAGGQSGTGMPDRPQG</sequence>
<dbReference type="RefSeq" id="WP_141821311.1">
    <property type="nucleotide sequence ID" value="NZ_BAAAIL010000005.1"/>
</dbReference>
<organism evidence="4 5">
    <name type="scientific">Ornithinimicrobium humiphilum</name>
    <dbReference type="NCBI Taxonomy" id="125288"/>
    <lineage>
        <taxon>Bacteria</taxon>
        <taxon>Bacillati</taxon>
        <taxon>Actinomycetota</taxon>
        <taxon>Actinomycetes</taxon>
        <taxon>Micrococcales</taxon>
        <taxon>Ornithinimicrobiaceae</taxon>
        <taxon>Ornithinimicrobium</taxon>
    </lineage>
</organism>
<evidence type="ECO:0000256" key="1">
    <source>
        <dbReference type="ARBA" id="ARBA00008404"/>
    </source>
</evidence>
<dbReference type="GO" id="GO:0015385">
    <property type="term" value="F:sodium:proton antiporter activity"/>
    <property type="evidence" value="ECO:0007669"/>
    <property type="project" value="TreeGrafter"/>
</dbReference>
<comment type="caution">
    <text evidence="4">The sequence shown here is derived from an EMBL/GenBank/DDBJ whole genome shotgun (WGS) entry which is preliminary data.</text>
</comment>
<dbReference type="Pfam" id="PF03334">
    <property type="entry name" value="PhaG_MnhG_YufB"/>
    <property type="match status" value="1"/>
</dbReference>
<keyword evidence="3" id="KW-0472">Membrane</keyword>
<keyword evidence="5" id="KW-1185">Reference proteome</keyword>
<dbReference type="NCBIfam" id="NF009314">
    <property type="entry name" value="PRK12674.1-2"/>
    <property type="match status" value="1"/>
</dbReference>
<reference evidence="4 5" key="1">
    <citation type="submission" date="2019-06" db="EMBL/GenBank/DDBJ databases">
        <title>Sequencing the genomes of 1000 actinobacteria strains.</title>
        <authorList>
            <person name="Klenk H.-P."/>
        </authorList>
    </citation>
    <scope>NUCLEOTIDE SEQUENCE [LARGE SCALE GENOMIC DNA]</scope>
    <source>
        <strain evidence="4 5">DSM 12362</strain>
    </source>
</reference>
<dbReference type="EMBL" id="VFPU01000004">
    <property type="protein sequence ID" value="TQM90291.1"/>
    <property type="molecule type" value="Genomic_DNA"/>
</dbReference>
<dbReference type="NCBIfam" id="TIGR01300">
    <property type="entry name" value="CPA3_mnhG_phaG"/>
    <property type="match status" value="1"/>
</dbReference>
<dbReference type="OrthoDB" id="3214257at2"/>